<evidence type="ECO:0000259" key="4">
    <source>
        <dbReference type="Pfam" id="PF13407"/>
    </source>
</evidence>
<feature type="chain" id="PRO_5045352547" evidence="3">
    <location>
        <begin position="29"/>
        <end position="359"/>
    </location>
</feature>
<dbReference type="PANTHER" id="PTHR30036">
    <property type="entry name" value="D-XYLOSE-BINDING PERIPLASMIC PROTEIN"/>
    <property type="match status" value="1"/>
</dbReference>
<sequence>MKVLAKRTIGIAAGVLMAAGALTACSPAATNDAGSDDPSHAKIGLLLPEVTTLRYEEKDKPYFTEELEKLCPDCELLYANASSDAAKQLQQAQSMLTQGVQVLVVDPYDGVAAASIVEAAKAQNVPVVSYDRLIQSPDVTFSISNDYEMVGEMQGTALVEKLKADGVEPGDGGILMIDGAETDPNAANIKKGAHKIIDASGYTILAEFATWDPAEAQEWVSSQLTKFQNDIVGLYSANDNNGGAALAAMMAVGMDPVPITGLDASLPGLQRIIQGTQYMTVYNPFRSEAQHAAQAAWDLVNNRTPESTTEVNGIPSYLNQPVSVNVTNIMDTIIKDEFYTVAEICTADYAAACEAAGIK</sequence>
<keyword evidence="6" id="KW-1185">Reference proteome</keyword>
<comment type="subcellular location">
    <subcellularLocation>
        <location evidence="1">Cell envelope</location>
    </subcellularLocation>
</comment>
<proteinExistence type="predicted"/>
<dbReference type="Pfam" id="PF13407">
    <property type="entry name" value="Peripla_BP_4"/>
    <property type="match status" value="1"/>
</dbReference>
<dbReference type="EMBL" id="BAABAE010000001">
    <property type="protein sequence ID" value="GAA3728366.1"/>
    <property type="molecule type" value="Genomic_DNA"/>
</dbReference>
<dbReference type="Gene3D" id="3.40.50.2300">
    <property type="match status" value="2"/>
</dbReference>
<name>A0ABP7EZS5_9MICO</name>
<dbReference type="PROSITE" id="PS51257">
    <property type="entry name" value="PROKAR_LIPOPROTEIN"/>
    <property type="match status" value="1"/>
</dbReference>
<reference evidence="6" key="1">
    <citation type="journal article" date="2019" name="Int. J. Syst. Evol. Microbiol.">
        <title>The Global Catalogue of Microorganisms (GCM) 10K type strain sequencing project: providing services to taxonomists for standard genome sequencing and annotation.</title>
        <authorList>
            <consortium name="The Broad Institute Genomics Platform"/>
            <consortium name="The Broad Institute Genome Sequencing Center for Infectious Disease"/>
            <person name="Wu L."/>
            <person name="Ma J."/>
        </authorList>
    </citation>
    <scope>NUCLEOTIDE SEQUENCE [LARGE SCALE GENOMIC DNA]</scope>
    <source>
        <strain evidence="6">JCM 16949</strain>
    </source>
</reference>
<dbReference type="Proteomes" id="UP001501004">
    <property type="component" value="Unassembled WGS sequence"/>
</dbReference>
<evidence type="ECO:0000256" key="3">
    <source>
        <dbReference type="SAM" id="SignalP"/>
    </source>
</evidence>
<evidence type="ECO:0000313" key="5">
    <source>
        <dbReference type="EMBL" id="GAA3728366.1"/>
    </source>
</evidence>
<evidence type="ECO:0000313" key="6">
    <source>
        <dbReference type="Proteomes" id="UP001501004"/>
    </source>
</evidence>
<dbReference type="RefSeq" id="WP_344752717.1">
    <property type="nucleotide sequence ID" value="NZ_BAABAE010000001.1"/>
</dbReference>
<dbReference type="InterPro" id="IPR028082">
    <property type="entry name" value="Peripla_BP_I"/>
</dbReference>
<dbReference type="SUPFAM" id="SSF53822">
    <property type="entry name" value="Periplasmic binding protein-like I"/>
    <property type="match status" value="1"/>
</dbReference>
<evidence type="ECO:0000256" key="1">
    <source>
        <dbReference type="ARBA" id="ARBA00004196"/>
    </source>
</evidence>
<comment type="caution">
    <text evidence="5">The sequence shown here is derived from an EMBL/GenBank/DDBJ whole genome shotgun (WGS) entry which is preliminary data.</text>
</comment>
<keyword evidence="2 3" id="KW-0732">Signal</keyword>
<dbReference type="PANTHER" id="PTHR30036:SF1">
    <property type="entry name" value="D-XYLOSE-BINDING PERIPLASMIC PROTEIN"/>
    <property type="match status" value="1"/>
</dbReference>
<dbReference type="InterPro" id="IPR050555">
    <property type="entry name" value="Bact_Solute-Bind_Prot2"/>
</dbReference>
<feature type="signal peptide" evidence="3">
    <location>
        <begin position="1"/>
        <end position="28"/>
    </location>
</feature>
<organism evidence="5 6">
    <name type="scientific">Leifsonella bigeumensis</name>
    <dbReference type="NCBI Taxonomy" id="433643"/>
    <lineage>
        <taxon>Bacteria</taxon>
        <taxon>Bacillati</taxon>
        <taxon>Actinomycetota</taxon>
        <taxon>Actinomycetes</taxon>
        <taxon>Micrococcales</taxon>
        <taxon>Microbacteriaceae</taxon>
        <taxon>Leifsonella</taxon>
    </lineage>
</organism>
<dbReference type="InterPro" id="IPR025997">
    <property type="entry name" value="SBP_2_dom"/>
</dbReference>
<accession>A0ABP7EZS5</accession>
<protein>
    <submittedName>
        <fullName evidence="5">Sugar ABC transporter substrate-binding protein</fullName>
    </submittedName>
</protein>
<gene>
    <name evidence="5" type="ORF">GCM10022239_01420</name>
</gene>
<evidence type="ECO:0000256" key="2">
    <source>
        <dbReference type="ARBA" id="ARBA00022729"/>
    </source>
</evidence>
<feature type="domain" description="Periplasmic binding protein" evidence="4">
    <location>
        <begin position="51"/>
        <end position="302"/>
    </location>
</feature>